<dbReference type="AlphaFoldDB" id="A0A812VLI6"/>
<sequence>MEVNLRDQEDRTESREYPTELVKRAVRFIHGRLQQRNQDLLREWVCVGDHEERGNGGGDVAAGNGEGERAGERAEEEEEVGPDDDVEVGPEERARIMTMLKKIHSSTGHCSVKHLVQTLKRQGASRQVLKVARQFTCDVCKEWSSPSPRHVASLRPISKKWETLLLDCGYWRNPVTNQTWLFILAVDEGSRLRVGKLIREGSRAKITTEDVDCFLEDKWFSLFGQPSVIRTDAESPLRSQAFDEKLQKRSIGIDHVPPEAHWQMSPVERGIQSTKEIMWKLHAEFPDMTPQDPRSIGDHELLDLPILTEAGVSAEHGHHVEAMRVAESARFGVCVAQGGREEAWNELVDPRKNIPWTIHQILADSKHRVFDDATAEANEMPDEPDAAEEPQPMLRQGLDGPQAHKSRNEEARVLERRPEHALSPSAYWDSEDALVQLEVELPSWESKQRKEMMRDMSAFIAKQLRKNAHELTIQQEKDGFTLYQGHFLDEVNEINIPQARYQEPSLLINENEKHQMRSVLGCLSWYTYQTGYHLSGPVGVMLSKVNRATVQDLVETNKLLKKAKSMRQHRVRIHKMEGPLHLACWVDASHANRPDLSSTKGIFVGWTDSKLLEGQLSQVTPISWISSKIHRVCRSPASAETRAAVDGEDELYAIRLQAAEFQGKVVNVRNVDATIREISSSLISDSKCLYDRLQQTALTLKGEEKRSDIESLCLKEAMDHSSLQVRWVHGDAQLANSLTKDNEYHQILLYQSLQ</sequence>
<protein>
    <submittedName>
        <fullName evidence="3">GIP protein</fullName>
    </submittedName>
</protein>
<dbReference type="InterPro" id="IPR012337">
    <property type="entry name" value="RNaseH-like_sf"/>
</dbReference>
<dbReference type="InterPro" id="IPR036397">
    <property type="entry name" value="RNaseH_sf"/>
</dbReference>
<evidence type="ECO:0000313" key="4">
    <source>
        <dbReference type="Proteomes" id="UP000601435"/>
    </source>
</evidence>
<feature type="compositionally biased region" description="Acidic residues" evidence="1">
    <location>
        <begin position="74"/>
        <end position="87"/>
    </location>
</feature>
<reference evidence="3" key="1">
    <citation type="submission" date="2021-02" db="EMBL/GenBank/DDBJ databases">
        <authorList>
            <person name="Dougan E. K."/>
            <person name="Rhodes N."/>
            <person name="Thang M."/>
            <person name="Chan C."/>
        </authorList>
    </citation>
    <scope>NUCLEOTIDE SEQUENCE</scope>
</reference>
<dbReference type="PROSITE" id="PS50994">
    <property type="entry name" value="INTEGRASE"/>
    <property type="match status" value="1"/>
</dbReference>
<evidence type="ECO:0000313" key="3">
    <source>
        <dbReference type="EMBL" id="CAE7625753.1"/>
    </source>
</evidence>
<dbReference type="InterPro" id="IPR001584">
    <property type="entry name" value="Integrase_cat-core"/>
</dbReference>
<dbReference type="Gene3D" id="3.30.420.10">
    <property type="entry name" value="Ribonuclease H-like superfamily/Ribonuclease H"/>
    <property type="match status" value="1"/>
</dbReference>
<dbReference type="OrthoDB" id="3054497at2759"/>
<dbReference type="GO" id="GO:0003676">
    <property type="term" value="F:nucleic acid binding"/>
    <property type="evidence" value="ECO:0007669"/>
    <property type="project" value="InterPro"/>
</dbReference>
<gene>
    <name evidence="3" type="primary">GIP</name>
    <name evidence="3" type="ORF">SNEC2469_LOCUS17664</name>
</gene>
<keyword evidence="4" id="KW-1185">Reference proteome</keyword>
<dbReference type="GO" id="GO:0015074">
    <property type="term" value="P:DNA integration"/>
    <property type="evidence" value="ECO:0007669"/>
    <property type="project" value="InterPro"/>
</dbReference>
<dbReference type="EMBL" id="CAJNJA010029366">
    <property type="protein sequence ID" value="CAE7625753.1"/>
    <property type="molecule type" value="Genomic_DNA"/>
</dbReference>
<name>A0A812VLI6_9DINO</name>
<feature type="region of interest" description="Disordered" evidence="1">
    <location>
        <begin position="376"/>
        <end position="420"/>
    </location>
</feature>
<feature type="region of interest" description="Disordered" evidence="1">
    <location>
        <begin position="52"/>
        <end position="87"/>
    </location>
</feature>
<feature type="compositionally biased region" description="Basic and acidic residues" evidence="1">
    <location>
        <begin position="406"/>
        <end position="420"/>
    </location>
</feature>
<dbReference type="SUPFAM" id="SSF53098">
    <property type="entry name" value="Ribonuclease H-like"/>
    <property type="match status" value="1"/>
</dbReference>
<feature type="compositionally biased region" description="Acidic residues" evidence="1">
    <location>
        <begin position="379"/>
        <end position="388"/>
    </location>
</feature>
<dbReference type="Proteomes" id="UP000601435">
    <property type="component" value="Unassembled WGS sequence"/>
</dbReference>
<comment type="caution">
    <text evidence="3">The sequence shown here is derived from an EMBL/GenBank/DDBJ whole genome shotgun (WGS) entry which is preliminary data.</text>
</comment>
<evidence type="ECO:0000256" key="1">
    <source>
        <dbReference type="SAM" id="MobiDB-lite"/>
    </source>
</evidence>
<proteinExistence type="predicted"/>
<organism evidence="3 4">
    <name type="scientific">Symbiodinium necroappetens</name>
    <dbReference type="NCBI Taxonomy" id="1628268"/>
    <lineage>
        <taxon>Eukaryota</taxon>
        <taxon>Sar</taxon>
        <taxon>Alveolata</taxon>
        <taxon>Dinophyceae</taxon>
        <taxon>Suessiales</taxon>
        <taxon>Symbiodiniaceae</taxon>
        <taxon>Symbiodinium</taxon>
    </lineage>
</organism>
<evidence type="ECO:0000259" key="2">
    <source>
        <dbReference type="PROSITE" id="PS50994"/>
    </source>
</evidence>
<feature type="non-terminal residue" evidence="3">
    <location>
        <position position="754"/>
    </location>
</feature>
<feature type="domain" description="Integrase catalytic" evidence="2">
    <location>
        <begin position="152"/>
        <end position="276"/>
    </location>
</feature>
<accession>A0A812VLI6</accession>